<protein>
    <submittedName>
        <fullName evidence="2">Uncharacterized protein</fullName>
    </submittedName>
</protein>
<accession>A0A1A8QDF5</accession>
<reference evidence="2" key="1">
    <citation type="submission" date="2016-05" db="EMBL/GenBank/DDBJ databases">
        <authorList>
            <person name="Lavstsen T."/>
            <person name="Jespersen J.S."/>
        </authorList>
    </citation>
    <scope>NUCLEOTIDE SEQUENCE</scope>
    <source>
        <tissue evidence="2">Brain</tissue>
    </source>
</reference>
<feature type="region of interest" description="Disordered" evidence="1">
    <location>
        <begin position="1"/>
        <end position="20"/>
    </location>
</feature>
<feature type="compositionally biased region" description="Polar residues" evidence="1">
    <location>
        <begin position="1"/>
        <end position="19"/>
    </location>
</feature>
<evidence type="ECO:0000313" key="2">
    <source>
        <dbReference type="EMBL" id="SBR91392.1"/>
    </source>
</evidence>
<name>A0A1A8QDF5_9TELE</name>
<evidence type="ECO:0000256" key="1">
    <source>
        <dbReference type="SAM" id="MobiDB-lite"/>
    </source>
</evidence>
<sequence>RSSMQSPHDQNNVRLQSSKKQCRPCGCIFRSSLKKTVRLSATLTVHKFPVMEKNQGRLIRSTSLCI</sequence>
<proteinExistence type="predicted"/>
<gene>
    <name evidence="2" type="primary">BX005250.1</name>
</gene>
<feature type="non-terminal residue" evidence="2">
    <location>
        <position position="66"/>
    </location>
</feature>
<dbReference type="EMBL" id="HAEG01012071">
    <property type="protein sequence ID" value="SBR91392.1"/>
    <property type="molecule type" value="Transcribed_RNA"/>
</dbReference>
<organism evidence="2">
    <name type="scientific">Nothobranchius pienaari</name>
    <dbReference type="NCBI Taxonomy" id="704102"/>
    <lineage>
        <taxon>Eukaryota</taxon>
        <taxon>Metazoa</taxon>
        <taxon>Chordata</taxon>
        <taxon>Craniata</taxon>
        <taxon>Vertebrata</taxon>
        <taxon>Euteleostomi</taxon>
        <taxon>Actinopterygii</taxon>
        <taxon>Neopterygii</taxon>
        <taxon>Teleostei</taxon>
        <taxon>Neoteleostei</taxon>
        <taxon>Acanthomorphata</taxon>
        <taxon>Ovalentaria</taxon>
        <taxon>Atherinomorphae</taxon>
        <taxon>Cyprinodontiformes</taxon>
        <taxon>Nothobranchiidae</taxon>
        <taxon>Nothobranchius</taxon>
    </lineage>
</organism>
<reference evidence="2" key="2">
    <citation type="submission" date="2016-06" db="EMBL/GenBank/DDBJ databases">
        <title>The genome of a short-lived fish provides insights into sex chromosome evolution and the genetic control of aging.</title>
        <authorList>
            <person name="Reichwald K."/>
            <person name="Felder M."/>
            <person name="Petzold A."/>
            <person name="Koch P."/>
            <person name="Groth M."/>
            <person name="Platzer M."/>
        </authorList>
    </citation>
    <scope>NUCLEOTIDE SEQUENCE</scope>
    <source>
        <tissue evidence="2">Brain</tissue>
    </source>
</reference>
<dbReference type="AlphaFoldDB" id="A0A1A8QDF5"/>
<feature type="non-terminal residue" evidence="2">
    <location>
        <position position="1"/>
    </location>
</feature>